<dbReference type="Gene3D" id="3.30.70.980">
    <property type="match status" value="2"/>
</dbReference>
<dbReference type="SUPFAM" id="SSF75625">
    <property type="entry name" value="YebC-like"/>
    <property type="match status" value="1"/>
</dbReference>
<dbReference type="InterPro" id="IPR029072">
    <property type="entry name" value="YebC-like"/>
</dbReference>
<evidence type="ECO:0000259" key="8">
    <source>
        <dbReference type="Pfam" id="PF01709"/>
    </source>
</evidence>
<dbReference type="InterPro" id="IPR049083">
    <property type="entry name" value="TACO1_YebC_N"/>
</dbReference>
<dbReference type="InterPro" id="IPR017856">
    <property type="entry name" value="Integrase-like_N"/>
</dbReference>
<keyword evidence="2 6" id="KW-0963">Cytoplasm</keyword>
<dbReference type="GO" id="GO:0005829">
    <property type="term" value="C:cytosol"/>
    <property type="evidence" value="ECO:0007669"/>
    <property type="project" value="TreeGrafter"/>
</dbReference>
<keyword evidence="11" id="KW-1185">Reference proteome</keyword>
<dbReference type="InterPro" id="IPR002876">
    <property type="entry name" value="Transcrip_reg_TACO1-like"/>
</dbReference>
<dbReference type="EMBL" id="JACEFG010000001">
    <property type="protein sequence ID" value="MBA2173470.1"/>
    <property type="molecule type" value="Genomic_DNA"/>
</dbReference>
<dbReference type="GO" id="GO:0006355">
    <property type="term" value="P:regulation of DNA-templated transcription"/>
    <property type="evidence" value="ECO:0007669"/>
    <property type="project" value="UniProtKB-UniRule"/>
</dbReference>
<dbReference type="AlphaFoldDB" id="A0A838CN55"/>
<feature type="region of interest" description="Disordered" evidence="7">
    <location>
        <begin position="1"/>
        <end position="21"/>
    </location>
</feature>
<comment type="caution">
    <text evidence="10">The sequence shown here is derived from an EMBL/GenBank/DDBJ whole genome shotgun (WGS) entry which is preliminary data.</text>
</comment>
<feature type="domain" description="TACO1/YebC-like N-terminal" evidence="9">
    <location>
        <begin position="5"/>
        <end position="75"/>
    </location>
</feature>
<dbReference type="PANTHER" id="PTHR12532:SF6">
    <property type="entry name" value="TRANSCRIPTIONAL REGULATORY PROTEIN YEBC-RELATED"/>
    <property type="match status" value="1"/>
</dbReference>
<keyword evidence="5 6" id="KW-0804">Transcription</keyword>
<organism evidence="10 11">
    <name type="scientific">Halobacillus locisalis</name>
    <dbReference type="NCBI Taxonomy" id="220753"/>
    <lineage>
        <taxon>Bacteria</taxon>
        <taxon>Bacillati</taxon>
        <taxon>Bacillota</taxon>
        <taxon>Bacilli</taxon>
        <taxon>Bacillales</taxon>
        <taxon>Bacillaceae</taxon>
        <taxon>Halobacillus</taxon>
    </lineage>
</organism>
<evidence type="ECO:0000256" key="6">
    <source>
        <dbReference type="HAMAP-Rule" id="MF_00693"/>
    </source>
</evidence>
<keyword evidence="4 6" id="KW-0238">DNA-binding</keyword>
<feature type="compositionally biased region" description="Basic residues" evidence="7">
    <location>
        <begin position="9"/>
        <end position="21"/>
    </location>
</feature>
<name>A0A838CN55_9BACI</name>
<dbReference type="RefSeq" id="WP_181470533.1">
    <property type="nucleotide sequence ID" value="NZ_JACEFG010000001.1"/>
</dbReference>
<comment type="similarity">
    <text evidence="1 6">Belongs to the TACO1 family.</text>
</comment>
<evidence type="ECO:0000313" key="10">
    <source>
        <dbReference type="EMBL" id="MBA2173470.1"/>
    </source>
</evidence>
<dbReference type="Pfam" id="PF01709">
    <property type="entry name" value="Transcrip_reg"/>
    <property type="match status" value="1"/>
</dbReference>
<evidence type="ECO:0000256" key="1">
    <source>
        <dbReference type="ARBA" id="ARBA00008724"/>
    </source>
</evidence>
<accession>A0A838CN55</accession>
<dbReference type="NCBIfam" id="NF001030">
    <property type="entry name" value="PRK00110.1"/>
    <property type="match status" value="1"/>
</dbReference>
<dbReference type="NCBIfam" id="NF009044">
    <property type="entry name" value="PRK12378.1"/>
    <property type="match status" value="1"/>
</dbReference>
<evidence type="ECO:0000256" key="7">
    <source>
        <dbReference type="SAM" id="MobiDB-lite"/>
    </source>
</evidence>
<dbReference type="InterPro" id="IPR048300">
    <property type="entry name" value="TACO1_YebC-like_2nd/3rd_dom"/>
</dbReference>
<dbReference type="NCBIfam" id="TIGR01033">
    <property type="entry name" value="YebC/PmpR family DNA-binding transcriptional regulator"/>
    <property type="match status" value="1"/>
</dbReference>
<keyword evidence="3 6" id="KW-0805">Transcription regulation</keyword>
<dbReference type="HAMAP" id="MF_00693">
    <property type="entry name" value="Transcrip_reg_TACO1"/>
    <property type="match status" value="1"/>
</dbReference>
<evidence type="ECO:0000256" key="3">
    <source>
        <dbReference type="ARBA" id="ARBA00023015"/>
    </source>
</evidence>
<evidence type="ECO:0000259" key="9">
    <source>
        <dbReference type="Pfam" id="PF20772"/>
    </source>
</evidence>
<dbReference type="FunFam" id="3.30.70.980:FF:000002">
    <property type="entry name" value="Probable transcriptional regulatory protein YebC"/>
    <property type="match status" value="1"/>
</dbReference>
<sequence length="250" mass="28183">MAGHSKWSNIKHRKGAQDKKRGKLFMKLAREIYMAAKQGGGDPDTNPPLRQAVDKARSNNMPNENVDRAIKKATGDLEGVNYEEFTYEGYGPGGVAVMVKVLTDNKNRTAADVRHAFNKNDGNLGENGCVAFMFNRKGYMAIDRTETEADEEDMMLEVIEAGAEEMETTDSHFEIYTEPETFTEVKKSLEEQGYDFTTSEVTMIPETYTPLEEEGVEKMLKLIDMLEDNEDVQEVYHNLDADEAVLEKLS</sequence>
<evidence type="ECO:0000256" key="5">
    <source>
        <dbReference type="ARBA" id="ARBA00023163"/>
    </source>
</evidence>
<dbReference type="InterPro" id="IPR026564">
    <property type="entry name" value="Transcrip_reg_TACO1-like_dom3"/>
</dbReference>
<evidence type="ECO:0000256" key="2">
    <source>
        <dbReference type="ARBA" id="ARBA00022490"/>
    </source>
</evidence>
<dbReference type="Pfam" id="PF20772">
    <property type="entry name" value="TACO1_YebC_N"/>
    <property type="match status" value="1"/>
</dbReference>
<evidence type="ECO:0000313" key="11">
    <source>
        <dbReference type="Proteomes" id="UP000571017"/>
    </source>
</evidence>
<dbReference type="Gene3D" id="1.10.10.200">
    <property type="match status" value="1"/>
</dbReference>
<protein>
    <recommendedName>
        <fullName evidence="6">Probable transcriptional regulatory protein H0266_01005</fullName>
    </recommendedName>
</protein>
<reference evidence="10 11" key="1">
    <citation type="journal article" date="2004" name="Extremophiles">
        <title>Halobacillus locisalis sp. nov., a halophilic bacterium isolated from a marine solar saltern of the Yellow Sea in Korea.</title>
        <authorList>
            <person name="Yoon J.H."/>
            <person name="Kang K.H."/>
            <person name="Oh T.K."/>
            <person name="Park Y.H."/>
        </authorList>
    </citation>
    <scope>NUCLEOTIDE SEQUENCE [LARGE SCALE GENOMIC DNA]</scope>
    <source>
        <strain evidence="10 11">KCTC 3788</strain>
    </source>
</reference>
<dbReference type="FunFam" id="1.10.10.200:FF:000002">
    <property type="entry name" value="Probable transcriptional regulatory protein CLM62_37755"/>
    <property type="match status" value="1"/>
</dbReference>
<feature type="domain" description="TACO1/YebC-like second and third" evidence="8">
    <location>
        <begin position="82"/>
        <end position="239"/>
    </location>
</feature>
<comment type="subcellular location">
    <subcellularLocation>
        <location evidence="6">Cytoplasm</location>
    </subcellularLocation>
</comment>
<gene>
    <name evidence="10" type="ORF">H0266_01005</name>
</gene>
<dbReference type="PANTHER" id="PTHR12532">
    <property type="entry name" value="TRANSLATIONAL ACTIVATOR OF CYTOCHROME C OXIDASE 1"/>
    <property type="match status" value="1"/>
</dbReference>
<dbReference type="GO" id="GO:0003677">
    <property type="term" value="F:DNA binding"/>
    <property type="evidence" value="ECO:0007669"/>
    <property type="project" value="UniProtKB-UniRule"/>
</dbReference>
<evidence type="ECO:0000256" key="4">
    <source>
        <dbReference type="ARBA" id="ARBA00023125"/>
    </source>
</evidence>
<proteinExistence type="inferred from homology"/>
<dbReference type="Proteomes" id="UP000571017">
    <property type="component" value="Unassembled WGS sequence"/>
</dbReference>